<keyword evidence="2" id="KW-0614">Plasmid</keyword>
<geneLocation type="plasmid" evidence="2 3">
    <name>unnamed</name>
</geneLocation>
<dbReference type="AlphaFoldDB" id="A0A5Q0CAX6"/>
<evidence type="ECO:0008006" key="4">
    <source>
        <dbReference type="Google" id="ProtNLM"/>
    </source>
</evidence>
<keyword evidence="3" id="KW-1185">Reference proteome</keyword>
<proteinExistence type="predicted"/>
<evidence type="ECO:0000256" key="1">
    <source>
        <dbReference type="SAM" id="Coils"/>
    </source>
</evidence>
<protein>
    <recommendedName>
        <fullName evidence="4">NTP pyrophosphohydrolase MazG putative catalytic core domain-containing protein</fullName>
    </recommendedName>
</protein>
<keyword evidence="1" id="KW-0175">Coiled coil</keyword>
<sequence>MSEFQNRAVRLITACEGEGALADLPKRFSNLLTGIAELHSVVGKPVDNVDLSKLQGQSKGQTRSVDVVIGDLMRELAAIGYLHDIDIMQAGYNGLDSRLQDIKRLLKAAQSDKRGADQE</sequence>
<reference evidence="2 3" key="1">
    <citation type="submission" date="2019-08" db="EMBL/GenBank/DDBJ databases">
        <title>Prosopis cineraria nodule microbiome.</title>
        <authorList>
            <person name="Ali R."/>
            <person name="Chaluvadi S.R."/>
            <person name="Wang X."/>
        </authorList>
    </citation>
    <scope>NUCLEOTIDE SEQUENCE [LARGE SCALE GENOMIC DNA]</scope>
    <source>
        <strain evidence="2 3">BG7</strain>
        <plasmid evidence="2 3">unnamed</plasmid>
    </source>
</reference>
<dbReference type="KEGG" id="rgr:FZ934_19640"/>
<gene>
    <name evidence="2" type="ORF">FZ934_19640</name>
</gene>
<evidence type="ECO:0000313" key="3">
    <source>
        <dbReference type="Proteomes" id="UP000326881"/>
    </source>
</evidence>
<evidence type="ECO:0000313" key="2">
    <source>
        <dbReference type="EMBL" id="QFY62602.1"/>
    </source>
</evidence>
<dbReference type="RefSeq" id="WP_153272594.1">
    <property type="nucleotide sequence ID" value="NZ_CP043499.1"/>
</dbReference>
<dbReference type="OrthoDB" id="8420089at2"/>
<dbReference type="EMBL" id="CP043499">
    <property type="protein sequence ID" value="QFY62602.1"/>
    <property type="molecule type" value="Genomic_DNA"/>
</dbReference>
<organism evidence="2 3">
    <name type="scientific">Rhizobium grahamii</name>
    <dbReference type="NCBI Taxonomy" id="1120045"/>
    <lineage>
        <taxon>Bacteria</taxon>
        <taxon>Pseudomonadati</taxon>
        <taxon>Pseudomonadota</taxon>
        <taxon>Alphaproteobacteria</taxon>
        <taxon>Hyphomicrobiales</taxon>
        <taxon>Rhizobiaceae</taxon>
        <taxon>Rhizobium/Agrobacterium group</taxon>
        <taxon>Rhizobium</taxon>
    </lineage>
</organism>
<name>A0A5Q0CAX6_9HYPH</name>
<dbReference type="Proteomes" id="UP000326881">
    <property type="component" value="Plasmid unnamed"/>
</dbReference>
<accession>A0A5Q0CAX6</accession>
<feature type="coiled-coil region" evidence="1">
    <location>
        <begin position="92"/>
        <end position="119"/>
    </location>
</feature>